<organism evidence="1 2">
    <name type="scientific">Acaulospora colombiana</name>
    <dbReference type="NCBI Taxonomy" id="27376"/>
    <lineage>
        <taxon>Eukaryota</taxon>
        <taxon>Fungi</taxon>
        <taxon>Fungi incertae sedis</taxon>
        <taxon>Mucoromycota</taxon>
        <taxon>Glomeromycotina</taxon>
        <taxon>Glomeromycetes</taxon>
        <taxon>Diversisporales</taxon>
        <taxon>Acaulosporaceae</taxon>
        <taxon>Acaulospora</taxon>
    </lineage>
</organism>
<dbReference type="Proteomes" id="UP000789525">
    <property type="component" value="Unassembled WGS sequence"/>
</dbReference>
<protein>
    <submittedName>
        <fullName evidence="1">9274_t:CDS:1</fullName>
    </submittedName>
</protein>
<dbReference type="EMBL" id="CAJVPT010065476">
    <property type="protein sequence ID" value="CAG8771928.1"/>
    <property type="molecule type" value="Genomic_DNA"/>
</dbReference>
<proteinExistence type="predicted"/>
<evidence type="ECO:0000313" key="1">
    <source>
        <dbReference type="EMBL" id="CAG8771928.1"/>
    </source>
</evidence>
<name>A0ACA9R0U9_9GLOM</name>
<accession>A0ACA9R0U9</accession>
<sequence>GLPPTSDPDVTSSNLGSYEYPTSYAPILQPTPVSAEAQYQVQDLLGSNPSLNTGTQLTPRANPPPDLPNAFSRTPTIHGPFPPQTSHPSIPPQEIAASAKNKATISSNEGFASNLKKKFSTSSTNIIRRVSDMKDKEAELARPTKSRQYWPSKYEAEVFTEEDMKLPAAKRRRIYINSLEQYCNTLNELMRVHGLLAEPKPFAKE</sequence>
<keyword evidence="2" id="KW-1185">Reference proteome</keyword>
<feature type="non-terminal residue" evidence="1">
    <location>
        <position position="205"/>
    </location>
</feature>
<comment type="caution">
    <text evidence="1">The sequence shown here is derived from an EMBL/GenBank/DDBJ whole genome shotgun (WGS) entry which is preliminary data.</text>
</comment>
<reference evidence="1" key="1">
    <citation type="submission" date="2021-06" db="EMBL/GenBank/DDBJ databases">
        <authorList>
            <person name="Kallberg Y."/>
            <person name="Tangrot J."/>
            <person name="Rosling A."/>
        </authorList>
    </citation>
    <scope>NUCLEOTIDE SEQUENCE</scope>
    <source>
        <strain evidence="1">CL356</strain>
    </source>
</reference>
<feature type="non-terminal residue" evidence="1">
    <location>
        <position position="1"/>
    </location>
</feature>
<evidence type="ECO:0000313" key="2">
    <source>
        <dbReference type="Proteomes" id="UP000789525"/>
    </source>
</evidence>
<gene>
    <name evidence="1" type="ORF">ACOLOM_LOCUS13847</name>
</gene>